<dbReference type="SMART" id="SM00353">
    <property type="entry name" value="HLH"/>
    <property type="match status" value="1"/>
</dbReference>
<comment type="caution">
    <text evidence="8">The sequence shown here is derived from an EMBL/GenBank/DDBJ whole genome shotgun (WGS) entry which is preliminary data.</text>
</comment>
<dbReference type="Proteomes" id="UP000583929">
    <property type="component" value="Unassembled WGS sequence"/>
</dbReference>
<dbReference type="InterPro" id="IPR036638">
    <property type="entry name" value="HLH_DNA-bd_sf"/>
</dbReference>
<evidence type="ECO:0000256" key="6">
    <source>
        <dbReference type="SAM" id="MobiDB-lite"/>
    </source>
</evidence>
<keyword evidence="5" id="KW-0175">Coiled coil</keyword>
<keyword evidence="2" id="KW-0805">Transcription regulation</keyword>
<dbReference type="GO" id="GO:0090575">
    <property type="term" value="C:RNA polymerase II transcription regulator complex"/>
    <property type="evidence" value="ECO:0007669"/>
    <property type="project" value="TreeGrafter"/>
</dbReference>
<proteinExistence type="predicted"/>
<feature type="region of interest" description="Disordered" evidence="6">
    <location>
        <begin position="1"/>
        <end position="20"/>
    </location>
</feature>
<keyword evidence="9" id="KW-1185">Reference proteome</keyword>
<dbReference type="InterPro" id="IPR011598">
    <property type="entry name" value="bHLH_dom"/>
</dbReference>
<feature type="compositionally biased region" description="Polar residues" evidence="6">
    <location>
        <begin position="1"/>
        <end position="12"/>
    </location>
</feature>
<evidence type="ECO:0000259" key="7">
    <source>
        <dbReference type="PROSITE" id="PS50888"/>
    </source>
</evidence>
<organism evidence="8 9">
    <name type="scientific">Cannabis sativa</name>
    <name type="common">Hemp</name>
    <name type="synonym">Marijuana</name>
    <dbReference type="NCBI Taxonomy" id="3483"/>
    <lineage>
        <taxon>Eukaryota</taxon>
        <taxon>Viridiplantae</taxon>
        <taxon>Streptophyta</taxon>
        <taxon>Embryophyta</taxon>
        <taxon>Tracheophyta</taxon>
        <taxon>Spermatophyta</taxon>
        <taxon>Magnoliopsida</taxon>
        <taxon>eudicotyledons</taxon>
        <taxon>Gunneridae</taxon>
        <taxon>Pentapetalae</taxon>
        <taxon>rosids</taxon>
        <taxon>fabids</taxon>
        <taxon>Rosales</taxon>
        <taxon>Cannabaceae</taxon>
        <taxon>Cannabis</taxon>
    </lineage>
</organism>
<evidence type="ECO:0000256" key="3">
    <source>
        <dbReference type="ARBA" id="ARBA00023163"/>
    </source>
</evidence>
<dbReference type="Gene3D" id="4.10.280.10">
    <property type="entry name" value="Helix-loop-helix DNA-binding domain"/>
    <property type="match status" value="1"/>
</dbReference>
<dbReference type="PROSITE" id="PS50888">
    <property type="entry name" value="BHLH"/>
    <property type="match status" value="1"/>
</dbReference>
<dbReference type="InterPro" id="IPR015660">
    <property type="entry name" value="MASH1/Ascl1a-like"/>
</dbReference>
<reference evidence="8 9" key="1">
    <citation type="journal article" date="2020" name="bioRxiv">
        <title>Sequence and annotation of 42 cannabis genomes reveals extensive copy number variation in cannabinoid synthesis and pathogen resistance genes.</title>
        <authorList>
            <person name="Mckernan K.J."/>
            <person name="Helbert Y."/>
            <person name="Kane L.T."/>
            <person name="Ebling H."/>
            <person name="Zhang L."/>
            <person name="Liu B."/>
            <person name="Eaton Z."/>
            <person name="Mclaughlin S."/>
            <person name="Kingan S."/>
            <person name="Baybayan P."/>
            <person name="Concepcion G."/>
            <person name="Jordan M."/>
            <person name="Riva A."/>
            <person name="Barbazuk W."/>
            <person name="Harkins T."/>
        </authorList>
    </citation>
    <scope>NUCLEOTIDE SEQUENCE [LARGE SCALE GENOMIC DNA]</scope>
    <source>
        <strain evidence="9">cv. Jamaican Lion 4</strain>
        <tissue evidence="8">Leaf</tissue>
    </source>
</reference>
<dbReference type="Pfam" id="PF00010">
    <property type="entry name" value="HLH"/>
    <property type="match status" value="1"/>
</dbReference>
<sequence length="216" mass="24247">MKKSSGETTSSNKLDRKTIEKNRRIHMKGLCFKLASLVPSHHPKEMLTQQDQLDLAASYITQLRERIDKLKKRKEEAIMMPPPTSSIASKVGINSGGCSSSSGGDNNNNNNMMINRNYVVLDDAMRPRTTKMTMLPVIELKDMGCSIEVVLISGLHKNFMLYEIISVLEQEGAEVVSASLSVVDDKIFHTLHAQVKLSRVGVETSRVWQRLQDLIY</sequence>
<evidence type="ECO:0000313" key="8">
    <source>
        <dbReference type="EMBL" id="KAF4363640.1"/>
    </source>
</evidence>
<dbReference type="EMBL" id="JAATIQ010000294">
    <property type="protein sequence ID" value="KAF4363640.1"/>
    <property type="molecule type" value="Genomic_DNA"/>
</dbReference>
<name>A0A7J6F1M0_CANSA</name>
<dbReference type="AlphaFoldDB" id="A0A7J6F1M0"/>
<evidence type="ECO:0000313" key="9">
    <source>
        <dbReference type="Proteomes" id="UP000583929"/>
    </source>
</evidence>
<dbReference type="PANTHER" id="PTHR13935:SF46">
    <property type="entry name" value="TRANSCRIPTION FACTOR BHLH167-RELATED"/>
    <property type="match status" value="1"/>
</dbReference>
<evidence type="ECO:0000256" key="2">
    <source>
        <dbReference type="ARBA" id="ARBA00023015"/>
    </source>
</evidence>
<protein>
    <recommendedName>
        <fullName evidence="7">BHLH domain-containing protein</fullName>
    </recommendedName>
</protein>
<feature type="coiled-coil region" evidence="5">
    <location>
        <begin position="53"/>
        <end position="80"/>
    </location>
</feature>
<feature type="region of interest" description="Disordered" evidence="6">
    <location>
        <begin position="82"/>
        <end position="109"/>
    </location>
</feature>
<keyword evidence="3" id="KW-0804">Transcription</keyword>
<accession>A0A7J6F1M0</accession>
<evidence type="ECO:0000256" key="5">
    <source>
        <dbReference type="SAM" id="Coils"/>
    </source>
</evidence>
<feature type="domain" description="BHLH" evidence="7">
    <location>
        <begin position="11"/>
        <end position="63"/>
    </location>
</feature>
<keyword evidence="4" id="KW-0539">Nucleus</keyword>
<dbReference type="GO" id="GO:0046983">
    <property type="term" value="F:protein dimerization activity"/>
    <property type="evidence" value="ECO:0007669"/>
    <property type="project" value="InterPro"/>
</dbReference>
<dbReference type="GO" id="GO:0000981">
    <property type="term" value="F:DNA-binding transcription factor activity, RNA polymerase II-specific"/>
    <property type="evidence" value="ECO:0007669"/>
    <property type="project" value="TreeGrafter"/>
</dbReference>
<evidence type="ECO:0000256" key="4">
    <source>
        <dbReference type="ARBA" id="ARBA00023242"/>
    </source>
</evidence>
<dbReference type="PANTHER" id="PTHR13935">
    <property type="entry name" value="ACHAETE-SCUTE TRANSCRIPTION FACTOR-RELATED"/>
    <property type="match status" value="1"/>
</dbReference>
<gene>
    <name evidence="8" type="ORF">G4B88_021757</name>
</gene>
<feature type="compositionally biased region" description="Low complexity" evidence="6">
    <location>
        <begin position="92"/>
        <end position="109"/>
    </location>
</feature>
<dbReference type="GO" id="GO:0000977">
    <property type="term" value="F:RNA polymerase II transcription regulatory region sequence-specific DNA binding"/>
    <property type="evidence" value="ECO:0007669"/>
    <property type="project" value="TreeGrafter"/>
</dbReference>
<dbReference type="SUPFAM" id="SSF47459">
    <property type="entry name" value="HLH, helix-loop-helix DNA-binding domain"/>
    <property type="match status" value="1"/>
</dbReference>
<comment type="subcellular location">
    <subcellularLocation>
        <location evidence="1">Nucleus</location>
    </subcellularLocation>
</comment>
<evidence type="ECO:0000256" key="1">
    <source>
        <dbReference type="ARBA" id="ARBA00004123"/>
    </source>
</evidence>